<evidence type="ECO:0000313" key="1">
    <source>
        <dbReference type="EMBL" id="MEB3343937.1"/>
    </source>
</evidence>
<reference evidence="1 2" key="1">
    <citation type="journal article" date="2013" name="Int. J. Syst. Evol. Microbiol.">
        <title>Aquimarina gracilis sp. nov., isolated from the gut microflora of a mussel, Mytilus coruscus, and emended description of Aquimarina spongiae.</title>
        <authorList>
            <person name="Park S.C."/>
            <person name="Choe H.N."/>
            <person name="Baik K.S."/>
            <person name="Seong C.N."/>
        </authorList>
    </citation>
    <scope>NUCLEOTIDE SEQUENCE [LARGE SCALE GENOMIC DNA]</scope>
    <source>
        <strain evidence="1 2">PSC32</strain>
    </source>
</reference>
<dbReference type="EMBL" id="JAYKLX010000001">
    <property type="protein sequence ID" value="MEB3343937.1"/>
    <property type="molecule type" value="Genomic_DNA"/>
</dbReference>
<accession>A0ABU5ZQT2</accession>
<comment type="caution">
    <text evidence="1">The sequence shown here is derived from an EMBL/GenBank/DDBJ whole genome shotgun (WGS) entry which is preliminary data.</text>
</comment>
<dbReference type="Proteomes" id="UP001327027">
    <property type="component" value="Unassembled WGS sequence"/>
</dbReference>
<proteinExistence type="predicted"/>
<dbReference type="RefSeq" id="WP_324177991.1">
    <property type="nucleotide sequence ID" value="NZ_BAABAW010000016.1"/>
</dbReference>
<keyword evidence="2" id="KW-1185">Reference proteome</keyword>
<name>A0ABU5ZQT2_9FLAO</name>
<organism evidence="1 2">
    <name type="scientific">Aquimarina gracilis</name>
    <dbReference type="NCBI Taxonomy" id="874422"/>
    <lineage>
        <taxon>Bacteria</taxon>
        <taxon>Pseudomonadati</taxon>
        <taxon>Bacteroidota</taxon>
        <taxon>Flavobacteriia</taxon>
        <taxon>Flavobacteriales</taxon>
        <taxon>Flavobacteriaceae</taxon>
        <taxon>Aquimarina</taxon>
    </lineage>
</organism>
<evidence type="ECO:0000313" key="2">
    <source>
        <dbReference type="Proteomes" id="UP001327027"/>
    </source>
</evidence>
<gene>
    <name evidence="1" type="ORF">U6A24_00615</name>
</gene>
<protein>
    <submittedName>
        <fullName evidence="1">Uncharacterized protein</fullName>
    </submittedName>
</protein>
<sequence length="134" mass="15811">MIYTYLILADSLNKKGFSIGKKELSENFGNFQISYSDKEIELTFKGDKSFFHLDINRCDDEKEKFDLLLVKTLIQDDKNRDLTKVESFEELCHFINVEIDKILVLFSSKMYPKTKEALKLLEYERSKKMFDLGN</sequence>